<evidence type="ECO:0000313" key="2">
    <source>
        <dbReference type="Proteomes" id="UP000249061"/>
    </source>
</evidence>
<comment type="caution">
    <text evidence="1">The sequence shown here is derived from an EMBL/GenBank/DDBJ whole genome shotgun (WGS) entry which is preliminary data.</text>
</comment>
<protein>
    <recommendedName>
        <fullName evidence="3">Lipoprotein</fullName>
    </recommendedName>
</protein>
<dbReference type="Proteomes" id="UP000249061">
    <property type="component" value="Unassembled WGS sequence"/>
</dbReference>
<reference evidence="1 2" key="1">
    <citation type="submission" date="2017-08" db="EMBL/GenBank/DDBJ databases">
        <title>Infants hospitalized years apart are colonized by the same room-sourced microbial strains.</title>
        <authorList>
            <person name="Brooks B."/>
            <person name="Olm M.R."/>
            <person name="Firek B.A."/>
            <person name="Baker R."/>
            <person name="Thomas B.C."/>
            <person name="Morowitz M.J."/>
            <person name="Banfield J.F."/>
        </authorList>
    </citation>
    <scope>NUCLEOTIDE SEQUENCE [LARGE SCALE GENOMIC DNA]</scope>
    <source>
        <strain evidence="1">S2_003_000_R2_14</strain>
    </source>
</reference>
<evidence type="ECO:0000313" key="1">
    <source>
        <dbReference type="EMBL" id="PZR07199.1"/>
    </source>
</evidence>
<proteinExistence type="predicted"/>
<evidence type="ECO:0008006" key="3">
    <source>
        <dbReference type="Google" id="ProtNLM"/>
    </source>
</evidence>
<organism evidence="1 2">
    <name type="scientific">Archangium gephyra</name>
    <dbReference type="NCBI Taxonomy" id="48"/>
    <lineage>
        <taxon>Bacteria</taxon>
        <taxon>Pseudomonadati</taxon>
        <taxon>Myxococcota</taxon>
        <taxon>Myxococcia</taxon>
        <taxon>Myxococcales</taxon>
        <taxon>Cystobacterineae</taxon>
        <taxon>Archangiaceae</taxon>
        <taxon>Archangium</taxon>
    </lineage>
</organism>
<name>A0A2W5SV60_9BACT</name>
<dbReference type="AlphaFoldDB" id="A0A2W5SV60"/>
<accession>A0A2W5SV60</accession>
<dbReference type="EMBL" id="QFQP01000033">
    <property type="protein sequence ID" value="PZR07199.1"/>
    <property type="molecule type" value="Genomic_DNA"/>
</dbReference>
<dbReference type="PROSITE" id="PS51257">
    <property type="entry name" value="PROKAR_LIPOPROTEIN"/>
    <property type="match status" value="1"/>
</dbReference>
<gene>
    <name evidence="1" type="ORF">DI536_28495</name>
</gene>
<sequence length="390" mass="41810">MRHLSVAVAVVVAACSPPSEVPREPPHDAGVATRGPIVQTWSARGDANPSVYAFTDLEDGGVATGPLSLQFALNEQFPQIIDVKPNYPAYVRRGCDNGTQWGSERFTSVTQTSGDAAKLSIVDGQLHVELKSHGWFQARVDGVITGTDCTYRGNALVDVPTSHLVDIRVVEIAGFEVSHFAQRSGCGNKLVVAERQTIQLPKITALDVRDEELSPLNAPRPVTFRLRGEGDVLVDRAATETVRLSPGRTAIELDTPLPVRGLDALYAVDAASVTAADVELGLVVTYIKGEQWHTLADGASYRVPYPDESNSISVRSHRVETTEGALCTQPPADWFVATVQTPSTCTSSGATGDTSYWSNVAKVIAAGECVATIGLRGTNLTWSTRFFTSF</sequence>